<keyword evidence="1" id="KW-0732">Signal</keyword>
<feature type="chain" id="PRO_5008128969" description="Secreted protein" evidence="1">
    <location>
        <begin position="23"/>
        <end position="102"/>
    </location>
</feature>
<evidence type="ECO:0000313" key="3">
    <source>
        <dbReference type="Proteomes" id="UP000075883"/>
    </source>
</evidence>
<evidence type="ECO:0000313" key="2">
    <source>
        <dbReference type="EnsemblMetazoa" id="ACUA027255-PA"/>
    </source>
</evidence>
<proteinExistence type="predicted"/>
<dbReference type="VEuPathDB" id="VectorBase:ACUA027255"/>
<accession>A0A182MVH8</accession>
<reference evidence="3" key="1">
    <citation type="submission" date="2013-09" db="EMBL/GenBank/DDBJ databases">
        <title>The Genome Sequence of Anopheles culicifacies species A.</title>
        <authorList>
            <consortium name="The Broad Institute Genomics Platform"/>
            <person name="Neafsey D.E."/>
            <person name="Besansky N."/>
            <person name="Howell P."/>
            <person name="Walton C."/>
            <person name="Young S.K."/>
            <person name="Zeng Q."/>
            <person name="Gargeya S."/>
            <person name="Fitzgerald M."/>
            <person name="Haas B."/>
            <person name="Abouelleil A."/>
            <person name="Allen A.W."/>
            <person name="Alvarado L."/>
            <person name="Arachchi H.M."/>
            <person name="Berlin A.M."/>
            <person name="Chapman S.B."/>
            <person name="Gainer-Dewar J."/>
            <person name="Goldberg J."/>
            <person name="Griggs A."/>
            <person name="Gujja S."/>
            <person name="Hansen M."/>
            <person name="Howarth C."/>
            <person name="Imamovic A."/>
            <person name="Ireland A."/>
            <person name="Larimer J."/>
            <person name="McCowan C."/>
            <person name="Murphy C."/>
            <person name="Pearson M."/>
            <person name="Poon T.W."/>
            <person name="Priest M."/>
            <person name="Roberts A."/>
            <person name="Saif S."/>
            <person name="Shea T."/>
            <person name="Sisk P."/>
            <person name="Sykes S."/>
            <person name="Wortman J."/>
            <person name="Nusbaum C."/>
            <person name="Birren B."/>
        </authorList>
    </citation>
    <scope>NUCLEOTIDE SEQUENCE [LARGE SCALE GENOMIC DNA]</scope>
    <source>
        <strain evidence="3">A-37</strain>
    </source>
</reference>
<protein>
    <recommendedName>
        <fullName evidence="4">Secreted protein</fullName>
    </recommendedName>
</protein>
<keyword evidence="3" id="KW-1185">Reference proteome</keyword>
<dbReference type="EMBL" id="AXCM01007496">
    <property type="status" value="NOT_ANNOTATED_CDS"/>
    <property type="molecule type" value="Genomic_DNA"/>
</dbReference>
<evidence type="ECO:0008006" key="4">
    <source>
        <dbReference type="Google" id="ProtNLM"/>
    </source>
</evidence>
<sequence>MSHRIIPSVWLNLSWLAAREDCAVVAPPATVGTAVEPPSLPAGTIGESVVDEEGIIEAAVEQTTGEPFVPIVAEPDSGGVDEPSFCTIRRSVTVVIVIVSTM</sequence>
<dbReference type="Proteomes" id="UP000075883">
    <property type="component" value="Unassembled WGS sequence"/>
</dbReference>
<organism evidence="2 3">
    <name type="scientific">Anopheles culicifacies</name>
    <dbReference type="NCBI Taxonomy" id="139723"/>
    <lineage>
        <taxon>Eukaryota</taxon>
        <taxon>Metazoa</taxon>
        <taxon>Ecdysozoa</taxon>
        <taxon>Arthropoda</taxon>
        <taxon>Hexapoda</taxon>
        <taxon>Insecta</taxon>
        <taxon>Pterygota</taxon>
        <taxon>Neoptera</taxon>
        <taxon>Endopterygota</taxon>
        <taxon>Diptera</taxon>
        <taxon>Nematocera</taxon>
        <taxon>Culicoidea</taxon>
        <taxon>Culicidae</taxon>
        <taxon>Anophelinae</taxon>
        <taxon>Anopheles</taxon>
        <taxon>culicifacies species complex</taxon>
    </lineage>
</organism>
<reference evidence="2" key="2">
    <citation type="submission" date="2020-05" db="UniProtKB">
        <authorList>
            <consortium name="EnsemblMetazoa"/>
        </authorList>
    </citation>
    <scope>IDENTIFICATION</scope>
    <source>
        <strain evidence="2">A-37</strain>
    </source>
</reference>
<dbReference type="AlphaFoldDB" id="A0A182MVH8"/>
<feature type="signal peptide" evidence="1">
    <location>
        <begin position="1"/>
        <end position="22"/>
    </location>
</feature>
<dbReference type="EMBL" id="AXCM01007495">
    <property type="status" value="NOT_ANNOTATED_CDS"/>
    <property type="molecule type" value="Genomic_DNA"/>
</dbReference>
<dbReference type="EnsemblMetazoa" id="ACUA027255-RA">
    <property type="protein sequence ID" value="ACUA027255-PA"/>
    <property type="gene ID" value="ACUA027255"/>
</dbReference>
<evidence type="ECO:0000256" key="1">
    <source>
        <dbReference type="SAM" id="SignalP"/>
    </source>
</evidence>
<name>A0A182MVH8_9DIPT</name>